<dbReference type="Proteomes" id="UP000076962">
    <property type="component" value="Unassembled WGS sequence"/>
</dbReference>
<evidence type="ECO:0000313" key="2">
    <source>
        <dbReference type="Proteomes" id="UP000076962"/>
    </source>
</evidence>
<dbReference type="EMBL" id="LUTY01000817">
    <property type="protein sequence ID" value="OAD22643.1"/>
    <property type="molecule type" value="Genomic_DNA"/>
</dbReference>
<evidence type="ECO:0000313" key="1">
    <source>
        <dbReference type="EMBL" id="OAD22643.1"/>
    </source>
</evidence>
<gene>
    <name evidence="1" type="ORF">THIOM_001543</name>
</gene>
<reference evidence="1 2" key="1">
    <citation type="submission" date="2016-05" db="EMBL/GenBank/DDBJ databases">
        <title>Single-cell genome of chain-forming Candidatus Thiomargarita nelsonii and comparison to other large sulfur-oxidizing bacteria.</title>
        <authorList>
            <person name="Winkel M."/>
            <person name="Salman V."/>
            <person name="Woyke T."/>
            <person name="Schulz-Vogt H."/>
            <person name="Richter M."/>
            <person name="Flood B."/>
            <person name="Bailey J."/>
            <person name="Amann R."/>
            <person name="Mussmann M."/>
        </authorList>
    </citation>
    <scope>NUCLEOTIDE SEQUENCE [LARGE SCALE GENOMIC DNA]</scope>
    <source>
        <strain evidence="1 2">THI036</strain>
    </source>
</reference>
<sequence length="83" mass="9560">MFYLIEYTCLTPCIAFPPCTGTSFSTQGPADVFGPTYYDRPTTHKQCALIPPLKFVIRFIRIRRAITVYHSYTYLLAKTSRTK</sequence>
<accession>A0A176S3K7</accession>
<dbReference type="AlphaFoldDB" id="A0A176S3K7"/>
<protein>
    <submittedName>
        <fullName evidence="1">Uncharacterized protein</fullName>
    </submittedName>
</protein>
<keyword evidence="2" id="KW-1185">Reference proteome</keyword>
<organism evidence="1 2">
    <name type="scientific">Candidatus Thiomargarita nelsonii</name>
    <dbReference type="NCBI Taxonomy" id="1003181"/>
    <lineage>
        <taxon>Bacteria</taxon>
        <taxon>Pseudomonadati</taxon>
        <taxon>Pseudomonadota</taxon>
        <taxon>Gammaproteobacteria</taxon>
        <taxon>Thiotrichales</taxon>
        <taxon>Thiotrichaceae</taxon>
        <taxon>Thiomargarita</taxon>
    </lineage>
</organism>
<comment type="caution">
    <text evidence="1">The sequence shown here is derived from an EMBL/GenBank/DDBJ whole genome shotgun (WGS) entry which is preliminary data.</text>
</comment>
<name>A0A176S3K7_9GAMM</name>
<proteinExistence type="predicted"/>